<keyword evidence="2" id="KW-1185">Reference proteome</keyword>
<proteinExistence type="predicted"/>
<dbReference type="AlphaFoldDB" id="A0A6P2NHU6"/>
<dbReference type="RefSeq" id="WP_034199937.1">
    <property type="nucleotide sequence ID" value="NZ_CABVQD010000016.1"/>
</dbReference>
<protein>
    <submittedName>
        <fullName evidence="1">Membrane protein</fullName>
    </submittedName>
</protein>
<evidence type="ECO:0000313" key="1">
    <source>
        <dbReference type="EMBL" id="VWB94407.1"/>
    </source>
</evidence>
<accession>A0A6P2NHU6</accession>
<reference evidence="1 2" key="1">
    <citation type="submission" date="2019-09" db="EMBL/GenBank/DDBJ databases">
        <authorList>
            <person name="Depoorter E."/>
        </authorList>
    </citation>
    <scope>NUCLEOTIDE SEQUENCE [LARGE SCALE GENOMIC DNA]</scope>
    <source>
        <strain evidence="1">LMG 30113</strain>
    </source>
</reference>
<sequence length="154" mass="15922">MNTLIVLSYPDLDALRRALAELGTLRDRRVIALSGVVTVECAADGQLRAHAVDPGRVSSGSLLDSAVAHIESSLAAWRERPVDNALIDRVARKARPGTVSLGLSATQLDIDALSAALAPIGGDVTDTTLSIDDELKLIEAISTARDGGGSTPAG</sequence>
<evidence type="ECO:0000313" key="2">
    <source>
        <dbReference type="Proteomes" id="UP000494330"/>
    </source>
</evidence>
<organism evidence="1 2">
    <name type="scientific">Burkholderia paludis</name>
    <dbReference type="NCBI Taxonomy" id="1506587"/>
    <lineage>
        <taxon>Bacteria</taxon>
        <taxon>Pseudomonadati</taxon>
        <taxon>Pseudomonadota</taxon>
        <taxon>Betaproteobacteria</taxon>
        <taxon>Burkholderiales</taxon>
        <taxon>Burkholderiaceae</taxon>
        <taxon>Burkholderia</taxon>
        <taxon>Burkholderia cepacia complex</taxon>
    </lineage>
</organism>
<gene>
    <name evidence="1" type="ORF">BPA30113_04403</name>
</gene>
<dbReference type="Proteomes" id="UP000494330">
    <property type="component" value="Unassembled WGS sequence"/>
</dbReference>
<name>A0A6P2NHU6_9BURK</name>
<dbReference type="EMBL" id="CABVQD010000016">
    <property type="protein sequence ID" value="VWB94407.1"/>
    <property type="molecule type" value="Genomic_DNA"/>
</dbReference>